<dbReference type="AlphaFoldDB" id="G8TXH2"/>
<evidence type="ECO:0000256" key="3">
    <source>
        <dbReference type="ARBA" id="ARBA00022884"/>
    </source>
</evidence>
<dbReference type="NCBIfam" id="TIGR03654">
    <property type="entry name" value="L6_bact"/>
    <property type="match status" value="1"/>
</dbReference>
<dbReference type="FunFam" id="3.90.930.12:FF:000002">
    <property type="entry name" value="50S ribosomal protein L6"/>
    <property type="match status" value="1"/>
</dbReference>
<evidence type="ECO:0000259" key="9">
    <source>
        <dbReference type="Pfam" id="PF00347"/>
    </source>
</evidence>
<sequence>MSRIGKQPITVPAGVEVLIDGHTVRVKGAKGQLERTLRPEVRLEMEGPTIRVVPVDESGTARAQWGLSRTLVANMVEGVSKGFEKALELTGVGYRASKQGSTLVLTVGYSHPVHIQPPPGVEFEVPNPTNIIVRGYDKERVGAVAAQIRQVRPPEPYKGKGIHYKGERIRRKVGKTGKK</sequence>
<feature type="domain" description="Large ribosomal subunit protein uL6 alpha-beta" evidence="9">
    <location>
        <begin position="11"/>
        <end position="82"/>
    </location>
</feature>
<feature type="domain" description="Large ribosomal subunit protein uL6 alpha-beta" evidence="9">
    <location>
        <begin position="91"/>
        <end position="164"/>
    </location>
</feature>
<keyword evidence="3 6" id="KW-0694">RNA-binding</keyword>
<dbReference type="PANTHER" id="PTHR11655">
    <property type="entry name" value="60S/50S RIBOSOMAL PROTEIN L6/L9"/>
    <property type="match status" value="1"/>
</dbReference>
<dbReference type="FunFam" id="3.90.930.12:FF:000001">
    <property type="entry name" value="50S ribosomal protein L6"/>
    <property type="match status" value="1"/>
</dbReference>
<dbReference type="PROSITE" id="PS00525">
    <property type="entry name" value="RIBOSOMAL_L6_1"/>
    <property type="match status" value="1"/>
</dbReference>
<keyword evidence="11" id="KW-1185">Reference proteome</keyword>
<dbReference type="GO" id="GO:0022625">
    <property type="term" value="C:cytosolic large ribosomal subunit"/>
    <property type="evidence" value="ECO:0007669"/>
    <property type="project" value="UniProtKB-UniRule"/>
</dbReference>
<dbReference type="STRING" id="679936.Sulac_0302"/>
<evidence type="ECO:0000256" key="2">
    <source>
        <dbReference type="ARBA" id="ARBA00022730"/>
    </source>
</evidence>
<accession>G8TXH2</accession>
<dbReference type="InterPro" id="IPR000702">
    <property type="entry name" value="Ribosomal_uL6-like"/>
</dbReference>
<dbReference type="PANTHER" id="PTHR11655:SF14">
    <property type="entry name" value="LARGE RIBOSOMAL SUBUNIT PROTEIN UL6M"/>
    <property type="match status" value="1"/>
</dbReference>
<gene>
    <name evidence="6" type="primary">rplF</name>
    <name evidence="10" type="ordered locus">Sulac_0302</name>
</gene>
<dbReference type="GO" id="GO:0002181">
    <property type="term" value="P:cytoplasmic translation"/>
    <property type="evidence" value="ECO:0007669"/>
    <property type="project" value="TreeGrafter"/>
</dbReference>
<organism evidence="10 11">
    <name type="scientific">Sulfobacillus acidophilus (strain ATCC 700253 / DSM 10332 / NAL)</name>
    <dbReference type="NCBI Taxonomy" id="679936"/>
    <lineage>
        <taxon>Bacteria</taxon>
        <taxon>Bacillati</taxon>
        <taxon>Bacillota</taxon>
        <taxon>Clostridia</taxon>
        <taxon>Eubacteriales</taxon>
        <taxon>Clostridiales Family XVII. Incertae Sedis</taxon>
        <taxon>Sulfobacillus</taxon>
    </lineage>
</organism>
<keyword evidence="5 6" id="KW-0687">Ribonucleoprotein</keyword>
<dbReference type="InterPro" id="IPR019906">
    <property type="entry name" value="Ribosomal_uL6_bac-type"/>
</dbReference>
<dbReference type="InterPro" id="IPR002358">
    <property type="entry name" value="Ribosomal_uL6_CS"/>
</dbReference>
<dbReference type="GO" id="GO:0019843">
    <property type="term" value="F:rRNA binding"/>
    <property type="evidence" value="ECO:0007669"/>
    <property type="project" value="UniProtKB-UniRule"/>
</dbReference>
<dbReference type="PRINTS" id="PR00059">
    <property type="entry name" value="RIBOSOMALL6"/>
</dbReference>
<dbReference type="GO" id="GO:0003735">
    <property type="term" value="F:structural constituent of ribosome"/>
    <property type="evidence" value="ECO:0007669"/>
    <property type="project" value="UniProtKB-UniRule"/>
</dbReference>
<reference evidence="11" key="1">
    <citation type="submission" date="2011-12" db="EMBL/GenBank/DDBJ databases">
        <title>The complete genome of chromosome of Sulfobacillus acidophilus DSM 10332.</title>
        <authorList>
            <person name="Lucas S."/>
            <person name="Han J."/>
            <person name="Lapidus A."/>
            <person name="Bruce D."/>
            <person name="Goodwin L."/>
            <person name="Pitluck S."/>
            <person name="Peters L."/>
            <person name="Kyrpides N."/>
            <person name="Mavromatis K."/>
            <person name="Ivanova N."/>
            <person name="Mikhailova N."/>
            <person name="Chertkov O."/>
            <person name="Saunders E."/>
            <person name="Detter J.C."/>
            <person name="Tapia R."/>
            <person name="Han C."/>
            <person name="Land M."/>
            <person name="Hauser L."/>
            <person name="Markowitz V."/>
            <person name="Cheng J.-F."/>
            <person name="Hugenholtz P."/>
            <person name="Woyke T."/>
            <person name="Wu D."/>
            <person name="Pukall R."/>
            <person name="Gehrich-Schroeter G."/>
            <person name="Schneider S."/>
            <person name="Klenk H.-P."/>
            <person name="Eisen J.A."/>
        </authorList>
    </citation>
    <scope>NUCLEOTIDE SEQUENCE [LARGE SCALE GENOMIC DNA]</scope>
    <source>
        <strain evidence="11">ATCC 700253 / DSM 10332 / NAL</strain>
    </source>
</reference>
<dbReference type="PATRIC" id="fig|679936.5.peg.307"/>
<dbReference type="HOGENOM" id="CLU_065464_1_2_9"/>
<protein>
    <recommendedName>
        <fullName evidence="6">Large ribosomal subunit protein uL6</fullName>
    </recommendedName>
</protein>
<comment type="function">
    <text evidence="6 8">This protein binds to the 23S rRNA, and is important in its secondary structure. It is located near the subunit interface in the base of the L7/L12 stalk, and near the tRNA binding site of the peptidyltransferase center.</text>
</comment>
<evidence type="ECO:0000256" key="5">
    <source>
        <dbReference type="ARBA" id="ARBA00023274"/>
    </source>
</evidence>
<name>G8TXH2_SULAD</name>
<dbReference type="InterPro" id="IPR020040">
    <property type="entry name" value="Ribosomal_uL6_a/b-dom"/>
</dbReference>
<dbReference type="KEGG" id="sap:Sulac_0302"/>
<dbReference type="InterPro" id="IPR036789">
    <property type="entry name" value="Ribosomal_uL6-like_a/b-dom_sf"/>
</dbReference>
<evidence type="ECO:0000313" key="10">
    <source>
        <dbReference type="EMBL" id="AEW03871.1"/>
    </source>
</evidence>
<dbReference type="Pfam" id="PF00347">
    <property type="entry name" value="Ribosomal_L6"/>
    <property type="match status" value="2"/>
</dbReference>
<comment type="subunit">
    <text evidence="6">Part of the 50S ribosomal subunit.</text>
</comment>
<keyword evidence="2 6" id="KW-0699">rRNA-binding</keyword>
<reference evidence="10 11" key="2">
    <citation type="journal article" date="2012" name="Stand. Genomic Sci.">
        <title>Complete genome sequence of the moderately thermophilic mineral-sulfide-oxidizing firmicute Sulfobacillus acidophilus type strain (NAL(T)).</title>
        <authorList>
            <person name="Anderson I."/>
            <person name="Chertkov O."/>
            <person name="Chen A."/>
            <person name="Saunders E."/>
            <person name="Lapidus A."/>
            <person name="Nolan M."/>
            <person name="Lucas S."/>
            <person name="Hammon N."/>
            <person name="Deshpande S."/>
            <person name="Cheng J.F."/>
            <person name="Han C."/>
            <person name="Tapia R."/>
            <person name="Goodwin L.A."/>
            <person name="Pitluck S."/>
            <person name="Liolios K."/>
            <person name="Pagani I."/>
            <person name="Ivanova N."/>
            <person name="Mikhailova N."/>
            <person name="Pati A."/>
            <person name="Palaniappan K."/>
            <person name="Land M."/>
            <person name="Pan C."/>
            <person name="Rohde M."/>
            <person name="Pukall R."/>
            <person name="Goker M."/>
            <person name="Detter J.C."/>
            <person name="Woyke T."/>
            <person name="Bristow J."/>
            <person name="Eisen J.A."/>
            <person name="Markowitz V."/>
            <person name="Hugenholtz P."/>
            <person name="Kyrpides N.C."/>
            <person name="Klenk H.P."/>
            <person name="Mavromatis K."/>
        </authorList>
    </citation>
    <scope>NUCLEOTIDE SEQUENCE [LARGE SCALE GENOMIC DNA]</scope>
    <source>
        <strain evidence="11">ATCC 700253 / DSM 10332 / NAL</strain>
    </source>
</reference>
<evidence type="ECO:0000256" key="6">
    <source>
        <dbReference type="HAMAP-Rule" id="MF_01365"/>
    </source>
</evidence>
<evidence type="ECO:0000256" key="1">
    <source>
        <dbReference type="ARBA" id="ARBA00009356"/>
    </source>
</evidence>
<dbReference type="SUPFAM" id="SSF56053">
    <property type="entry name" value="Ribosomal protein L6"/>
    <property type="match status" value="2"/>
</dbReference>
<evidence type="ECO:0000256" key="4">
    <source>
        <dbReference type="ARBA" id="ARBA00022980"/>
    </source>
</evidence>
<evidence type="ECO:0000256" key="8">
    <source>
        <dbReference type="RuleBase" id="RU003870"/>
    </source>
</evidence>
<proteinExistence type="inferred from homology"/>
<dbReference type="EMBL" id="CP003179">
    <property type="protein sequence ID" value="AEW03871.1"/>
    <property type="molecule type" value="Genomic_DNA"/>
</dbReference>
<dbReference type="Proteomes" id="UP000005439">
    <property type="component" value="Chromosome"/>
</dbReference>
<dbReference type="Gene3D" id="3.90.930.12">
    <property type="entry name" value="Ribosomal protein L6, alpha-beta domain"/>
    <property type="match status" value="2"/>
</dbReference>
<dbReference type="HAMAP" id="MF_01365_B">
    <property type="entry name" value="Ribosomal_uL6_B"/>
    <property type="match status" value="1"/>
</dbReference>
<evidence type="ECO:0000256" key="7">
    <source>
        <dbReference type="RuleBase" id="RU003869"/>
    </source>
</evidence>
<keyword evidence="4 6" id="KW-0689">Ribosomal protein</keyword>
<evidence type="ECO:0000313" key="11">
    <source>
        <dbReference type="Proteomes" id="UP000005439"/>
    </source>
</evidence>
<dbReference type="PIRSF" id="PIRSF002162">
    <property type="entry name" value="Ribosomal_L6"/>
    <property type="match status" value="1"/>
</dbReference>
<comment type="similarity">
    <text evidence="1 6 7">Belongs to the universal ribosomal protein uL6 family.</text>
</comment>